<evidence type="ECO:0000256" key="2">
    <source>
        <dbReference type="ARBA" id="ARBA00022670"/>
    </source>
</evidence>
<dbReference type="RefSeq" id="WP_382166440.1">
    <property type="nucleotide sequence ID" value="NZ_JBHTBR010000002.1"/>
</dbReference>
<keyword evidence="3" id="KW-0378">Hydrolase</keyword>
<dbReference type="PANTHER" id="PTHR47359">
    <property type="entry name" value="PEPTIDOGLYCAN DL-ENDOPEPTIDASE CWLO"/>
    <property type="match status" value="1"/>
</dbReference>
<dbReference type="Proteomes" id="UP001596492">
    <property type="component" value="Unassembled WGS sequence"/>
</dbReference>
<reference evidence="7" key="1">
    <citation type="journal article" date="2019" name="Int. J. Syst. Evol. Microbiol.">
        <title>The Global Catalogue of Microorganisms (GCM) 10K type strain sequencing project: providing services to taxonomists for standard genome sequencing and annotation.</title>
        <authorList>
            <consortium name="The Broad Institute Genomics Platform"/>
            <consortium name="The Broad Institute Genome Sequencing Center for Infectious Disease"/>
            <person name="Wu L."/>
            <person name="Ma J."/>
        </authorList>
    </citation>
    <scope>NUCLEOTIDE SEQUENCE [LARGE SCALE GENOMIC DNA]</scope>
    <source>
        <strain evidence="7">CCUG 51308</strain>
    </source>
</reference>
<keyword evidence="4" id="KW-0788">Thiol protease</keyword>
<keyword evidence="7" id="KW-1185">Reference proteome</keyword>
<dbReference type="EMBL" id="JBHTBR010000002">
    <property type="protein sequence ID" value="MFC7291247.1"/>
    <property type="molecule type" value="Genomic_DNA"/>
</dbReference>
<dbReference type="InterPro" id="IPR041382">
    <property type="entry name" value="SH3_16"/>
</dbReference>
<comment type="caution">
    <text evidence="6">The sequence shown here is derived from an EMBL/GenBank/DDBJ whole genome shotgun (WGS) entry which is preliminary data.</text>
</comment>
<protein>
    <submittedName>
        <fullName evidence="6">C40 family peptidase</fullName>
    </submittedName>
</protein>
<organism evidence="6 7">
    <name type="scientific">Hirschia litorea</name>
    <dbReference type="NCBI Taxonomy" id="1199156"/>
    <lineage>
        <taxon>Bacteria</taxon>
        <taxon>Pseudomonadati</taxon>
        <taxon>Pseudomonadota</taxon>
        <taxon>Alphaproteobacteria</taxon>
        <taxon>Hyphomonadales</taxon>
        <taxon>Hyphomonadaceae</taxon>
        <taxon>Hirschia</taxon>
    </lineage>
</organism>
<feature type="domain" description="NlpC/P60" evidence="5">
    <location>
        <begin position="159"/>
        <end position="282"/>
    </location>
</feature>
<keyword evidence="2" id="KW-0645">Protease</keyword>
<evidence type="ECO:0000256" key="3">
    <source>
        <dbReference type="ARBA" id="ARBA00022801"/>
    </source>
</evidence>
<dbReference type="InterPro" id="IPR051794">
    <property type="entry name" value="PG_Endopeptidase_C40"/>
</dbReference>
<dbReference type="PROSITE" id="PS51935">
    <property type="entry name" value="NLPC_P60"/>
    <property type="match status" value="1"/>
</dbReference>
<evidence type="ECO:0000259" key="5">
    <source>
        <dbReference type="PROSITE" id="PS51935"/>
    </source>
</evidence>
<dbReference type="SUPFAM" id="SSF54001">
    <property type="entry name" value="Cysteine proteinases"/>
    <property type="match status" value="1"/>
</dbReference>
<accession>A0ABW2IJR2</accession>
<dbReference type="Pfam" id="PF18348">
    <property type="entry name" value="SH3_16"/>
    <property type="match status" value="1"/>
</dbReference>
<name>A0ABW2IJR2_9PROT</name>
<dbReference type="PANTHER" id="PTHR47359:SF3">
    <property type="entry name" value="NLP_P60 DOMAIN-CONTAINING PROTEIN-RELATED"/>
    <property type="match status" value="1"/>
</dbReference>
<proteinExistence type="inferred from homology"/>
<comment type="similarity">
    <text evidence="1">Belongs to the peptidase C40 family.</text>
</comment>
<evidence type="ECO:0000313" key="6">
    <source>
        <dbReference type="EMBL" id="MFC7291247.1"/>
    </source>
</evidence>
<evidence type="ECO:0000256" key="1">
    <source>
        <dbReference type="ARBA" id="ARBA00007074"/>
    </source>
</evidence>
<dbReference type="Gene3D" id="3.90.1720.10">
    <property type="entry name" value="endopeptidase domain like (from Nostoc punctiforme)"/>
    <property type="match status" value="1"/>
</dbReference>
<evidence type="ECO:0000256" key="4">
    <source>
        <dbReference type="ARBA" id="ARBA00022807"/>
    </source>
</evidence>
<evidence type="ECO:0000313" key="7">
    <source>
        <dbReference type="Proteomes" id="UP001596492"/>
    </source>
</evidence>
<dbReference type="InterPro" id="IPR000064">
    <property type="entry name" value="NLP_P60_dom"/>
</dbReference>
<dbReference type="Gene3D" id="2.30.30.40">
    <property type="entry name" value="SH3 Domains"/>
    <property type="match status" value="1"/>
</dbReference>
<dbReference type="Pfam" id="PF00877">
    <property type="entry name" value="NLPC_P60"/>
    <property type="match status" value="1"/>
</dbReference>
<dbReference type="InterPro" id="IPR038765">
    <property type="entry name" value="Papain-like_cys_pep_sf"/>
</dbReference>
<sequence length="290" mass="32219">MTMEKLNPRLHPFRESIAASYLKGRVDAQRYSAGQSWQVQAPITGLYRTPQDDSALDTQAQQGEIFTVYDEQGGWSWGQLESDNYVGWIRTNHLVSAVEIPTHKVSVLRTIVFTKPDLKTTPLMMLSLNASVSIIEQEGDYSRLKSGGWVFSNHLSSKDEFHQDYVSVAEKFLNAPYLWGGKDSFGLDCSGLVQSSMVAAGFSVPRDASMQEEAVGTALDIKTALTSLQRGDLIFWPGHVGIMQDAVRLLHANAHHMMCASEPVVEAIERIGQKETAVRSIKRPSQLFQS</sequence>
<gene>
    <name evidence="6" type="ORF">ACFQS8_06440</name>
</gene>
<dbReference type="SUPFAM" id="SSF82057">
    <property type="entry name" value="Prokaryotic SH3-related domain"/>
    <property type="match status" value="1"/>
</dbReference>